<feature type="transmembrane region" description="Helical" evidence="3">
    <location>
        <begin position="21"/>
        <end position="41"/>
    </location>
</feature>
<gene>
    <name evidence="5" type="ORF">EDD59_102232</name>
</gene>
<evidence type="ECO:0000259" key="4">
    <source>
        <dbReference type="Pfam" id="PF06458"/>
    </source>
</evidence>
<keyword evidence="3" id="KW-1133">Transmembrane helix</keyword>
<dbReference type="Proteomes" id="UP000295726">
    <property type="component" value="Unassembled WGS sequence"/>
</dbReference>
<sequence length="423" mass="46204">MKGQLFHTKASLLLQGVKKKLLTLSLIGLIITGAQLIVSPLDVSAEEFSSPDYPPYSISAGIYVLEISPYEETFTRSELWQIYHDSGSTDALYDTLAGIPYSVNGENFTSYHDNKLSDGNRVLLTVTWSPQLLDYVDNNIIGTADKTSPLDFTITFESAQFSLNITEGEAADTIIALPVDLEGKIYKTVHIIDDSTIVNVHYKDESGGQIADSVQLQGYTGMNYACEQKDIYGYTLKEIKGSETGSFTDETQEVTYVYTKNPTAAVQGIVNVQYTDENGSQIADTVQLKGNVGESYKSEQKNIVGYTFKKIKGNADGSYTEAAQEITYVYTKSTDKQKSGSSDDNNTDTKDSADTKDSSDTKDKVKGRDTVHSKKATSKAGKSSKTGDQLSPELIISLGGIFIGISGLLLYIKKNKKPGHDDQ</sequence>
<feature type="transmembrane region" description="Helical" evidence="3">
    <location>
        <begin position="394"/>
        <end position="412"/>
    </location>
</feature>
<dbReference type="EMBL" id="SLZZ01000002">
    <property type="protein sequence ID" value="TCS82363.1"/>
    <property type="molecule type" value="Genomic_DNA"/>
</dbReference>
<keyword evidence="3" id="KW-0812">Transmembrane</keyword>
<feature type="compositionally biased region" description="Basic and acidic residues" evidence="2">
    <location>
        <begin position="347"/>
        <end position="372"/>
    </location>
</feature>
<dbReference type="OrthoDB" id="2243933at2"/>
<feature type="compositionally biased region" description="Low complexity" evidence="2">
    <location>
        <begin position="378"/>
        <end position="387"/>
    </location>
</feature>
<feature type="domain" description="MucBP" evidence="4">
    <location>
        <begin position="270"/>
        <end position="331"/>
    </location>
</feature>
<evidence type="ECO:0000313" key="6">
    <source>
        <dbReference type="Proteomes" id="UP000295726"/>
    </source>
</evidence>
<dbReference type="RefSeq" id="WP_132378647.1">
    <property type="nucleotide sequence ID" value="NZ_SLZZ01000002.1"/>
</dbReference>
<evidence type="ECO:0000256" key="2">
    <source>
        <dbReference type="SAM" id="MobiDB-lite"/>
    </source>
</evidence>
<dbReference type="Gene3D" id="3.10.20.320">
    <property type="entry name" value="Putative peptidoglycan bound protein (lpxtg motif)"/>
    <property type="match status" value="2"/>
</dbReference>
<feature type="region of interest" description="Disordered" evidence="2">
    <location>
        <begin position="332"/>
        <end position="388"/>
    </location>
</feature>
<evidence type="ECO:0000256" key="1">
    <source>
        <dbReference type="ARBA" id="ARBA00022737"/>
    </source>
</evidence>
<dbReference type="AlphaFoldDB" id="A0A4R3KGW7"/>
<reference evidence="5 6" key="1">
    <citation type="submission" date="2019-03" db="EMBL/GenBank/DDBJ databases">
        <title>Genomic Encyclopedia of Type Strains, Phase IV (KMG-IV): sequencing the most valuable type-strain genomes for metagenomic binning, comparative biology and taxonomic classification.</title>
        <authorList>
            <person name="Goeker M."/>
        </authorList>
    </citation>
    <scope>NUCLEOTIDE SEQUENCE [LARGE SCALE GENOMIC DNA]</scope>
    <source>
        <strain evidence="5 6">DSM 29489</strain>
    </source>
</reference>
<organism evidence="5 6">
    <name type="scientific">Muricomes intestini</name>
    <dbReference type="NCBI Taxonomy" id="1796634"/>
    <lineage>
        <taxon>Bacteria</taxon>
        <taxon>Bacillati</taxon>
        <taxon>Bacillota</taxon>
        <taxon>Clostridia</taxon>
        <taxon>Lachnospirales</taxon>
        <taxon>Lachnospiraceae</taxon>
        <taxon>Muricomes</taxon>
    </lineage>
</organism>
<comment type="caution">
    <text evidence="5">The sequence shown here is derived from an EMBL/GenBank/DDBJ whole genome shotgun (WGS) entry which is preliminary data.</text>
</comment>
<proteinExistence type="predicted"/>
<keyword evidence="3" id="KW-0472">Membrane</keyword>
<feature type="domain" description="MucBP" evidence="4">
    <location>
        <begin position="198"/>
        <end position="259"/>
    </location>
</feature>
<keyword evidence="1" id="KW-0677">Repeat</keyword>
<dbReference type="Pfam" id="PF06458">
    <property type="entry name" value="MucBP"/>
    <property type="match status" value="2"/>
</dbReference>
<keyword evidence="6" id="KW-1185">Reference proteome</keyword>
<name>A0A4R3KGW7_9FIRM</name>
<evidence type="ECO:0000256" key="3">
    <source>
        <dbReference type="SAM" id="Phobius"/>
    </source>
</evidence>
<accession>A0A4R3KGW7</accession>
<evidence type="ECO:0000313" key="5">
    <source>
        <dbReference type="EMBL" id="TCS82363.1"/>
    </source>
</evidence>
<protein>
    <submittedName>
        <fullName evidence="5">MucBP-like protein</fullName>
    </submittedName>
</protein>
<dbReference type="InterPro" id="IPR009459">
    <property type="entry name" value="MucBP_dom"/>
</dbReference>